<gene>
    <name evidence="2" type="ORF">GWO12_14140</name>
</gene>
<dbReference type="EMBL" id="JAACAK010000114">
    <property type="protein sequence ID" value="NIR76232.1"/>
    <property type="molecule type" value="Genomic_DNA"/>
</dbReference>
<protein>
    <recommendedName>
        <fullName evidence="4">Lipoprotein</fullName>
    </recommendedName>
</protein>
<sequence>MSIRRLLRLAAVALPSLAALTACGDSGDPSFPLPEEPLQTTLYDLVDGPIDRPSALNIVSGRGNGIPTTPRVDVSGQWDVVFAVIDGQPSLVPRGFFDGLEVSSGVRALQPSFDDVTVVTGEAENYEAVDPTPVAVGQTYAIRSRPDPSLSLPCRVYAKLEVLDLEGDPVRLQFRILWNPNCDETTFSG</sequence>
<evidence type="ECO:0008006" key="4">
    <source>
        <dbReference type="Google" id="ProtNLM"/>
    </source>
</evidence>
<keyword evidence="1" id="KW-0732">Signal</keyword>
<evidence type="ECO:0000313" key="3">
    <source>
        <dbReference type="Proteomes" id="UP000702544"/>
    </source>
</evidence>
<proteinExistence type="predicted"/>
<dbReference type="AlphaFoldDB" id="A0AAE5CBR9"/>
<organism evidence="2 3">
    <name type="scientific">Candidatus Kutchimonas denitrificans</name>
    <dbReference type="NCBI Taxonomy" id="3056748"/>
    <lineage>
        <taxon>Bacteria</taxon>
        <taxon>Pseudomonadati</taxon>
        <taxon>Gemmatimonadota</taxon>
        <taxon>Gemmatimonadia</taxon>
        <taxon>Candidatus Palauibacterales</taxon>
        <taxon>Candidatus Palauibacteraceae</taxon>
        <taxon>Candidatus Kutchimonas</taxon>
    </lineage>
</organism>
<reference evidence="2 3" key="1">
    <citation type="submission" date="2020-01" db="EMBL/GenBank/DDBJ databases">
        <title>Genomes assembled from Gulf of Kutch pelagic sediment metagenomes.</title>
        <authorList>
            <person name="Chandrashekar M."/>
            <person name="Mahajan M.S."/>
            <person name="Dave K.J."/>
            <person name="Vatsa P."/>
            <person name="Nathani N.M."/>
        </authorList>
    </citation>
    <scope>NUCLEOTIDE SEQUENCE [LARGE SCALE GENOMIC DNA]</scope>
    <source>
        <strain evidence="2">KS3-K002</strain>
    </source>
</reference>
<name>A0AAE5CBR9_9BACT</name>
<accession>A0AAE5CBR9</accession>
<feature type="chain" id="PRO_5041943681" description="Lipoprotein" evidence="1">
    <location>
        <begin position="25"/>
        <end position="189"/>
    </location>
</feature>
<dbReference type="PROSITE" id="PS51257">
    <property type="entry name" value="PROKAR_LIPOPROTEIN"/>
    <property type="match status" value="1"/>
</dbReference>
<evidence type="ECO:0000313" key="2">
    <source>
        <dbReference type="EMBL" id="NIR76232.1"/>
    </source>
</evidence>
<evidence type="ECO:0000256" key="1">
    <source>
        <dbReference type="SAM" id="SignalP"/>
    </source>
</evidence>
<comment type="caution">
    <text evidence="2">The sequence shown here is derived from an EMBL/GenBank/DDBJ whole genome shotgun (WGS) entry which is preliminary data.</text>
</comment>
<dbReference type="Proteomes" id="UP000702544">
    <property type="component" value="Unassembled WGS sequence"/>
</dbReference>
<feature type="signal peptide" evidence="1">
    <location>
        <begin position="1"/>
        <end position="24"/>
    </location>
</feature>